<feature type="domain" description="ABC transporter substrate-binding protein PnrA-like" evidence="7">
    <location>
        <begin position="37"/>
        <end position="300"/>
    </location>
</feature>
<dbReference type="EMBL" id="JASTZU010000059">
    <property type="protein sequence ID" value="MDL4842581.1"/>
    <property type="molecule type" value="Genomic_DNA"/>
</dbReference>
<evidence type="ECO:0000256" key="5">
    <source>
        <dbReference type="ARBA" id="ARBA00023136"/>
    </source>
</evidence>
<dbReference type="InterPro" id="IPR028082">
    <property type="entry name" value="Peripla_BP_I"/>
</dbReference>
<protein>
    <submittedName>
        <fullName evidence="8">BMP family ABC transporter substrate-binding protein</fullName>
    </submittedName>
</protein>
<evidence type="ECO:0000256" key="2">
    <source>
        <dbReference type="ARBA" id="ARBA00008610"/>
    </source>
</evidence>
<accession>A0ABT7L9N9</accession>
<evidence type="ECO:0000313" key="9">
    <source>
        <dbReference type="Proteomes" id="UP001235343"/>
    </source>
</evidence>
<keyword evidence="5" id="KW-0472">Membrane</keyword>
<comment type="subcellular location">
    <subcellularLocation>
        <location evidence="1">Cell membrane</location>
        <topology evidence="1">Lipid-anchor</topology>
    </subcellularLocation>
</comment>
<dbReference type="Proteomes" id="UP001235343">
    <property type="component" value="Unassembled WGS sequence"/>
</dbReference>
<keyword evidence="3" id="KW-1003">Cell membrane</keyword>
<dbReference type="SUPFAM" id="SSF53822">
    <property type="entry name" value="Periplasmic binding protein-like I"/>
    <property type="match status" value="1"/>
</dbReference>
<evidence type="ECO:0000256" key="1">
    <source>
        <dbReference type="ARBA" id="ARBA00004193"/>
    </source>
</evidence>
<keyword evidence="4" id="KW-0732">Signal</keyword>
<organism evidence="8 9">
    <name type="scientific">Aquibacillus rhizosphaerae</name>
    <dbReference type="NCBI Taxonomy" id="3051431"/>
    <lineage>
        <taxon>Bacteria</taxon>
        <taxon>Bacillati</taxon>
        <taxon>Bacillota</taxon>
        <taxon>Bacilli</taxon>
        <taxon>Bacillales</taxon>
        <taxon>Bacillaceae</taxon>
        <taxon>Aquibacillus</taxon>
    </lineage>
</organism>
<dbReference type="CDD" id="cd06354">
    <property type="entry name" value="PBP1_PrnA-like"/>
    <property type="match status" value="1"/>
</dbReference>
<dbReference type="PANTHER" id="PTHR34296:SF2">
    <property type="entry name" value="ABC TRANSPORTER GUANOSINE-BINDING PROTEIN NUPN"/>
    <property type="match status" value="1"/>
</dbReference>
<dbReference type="Pfam" id="PF02608">
    <property type="entry name" value="Bmp"/>
    <property type="match status" value="1"/>
</dbReference>
<gene>
    <name evidence="8" type="ORF">QQS35_19275</name>
</gene>
<evidence type="ECO:0000256" key="4">
    <source>
        <dbReference type="ARBA" id="ARBA00022729"/>
    </source>
</evidence>
<name>A0ABT7L9N9_9BACI</name>
<sequence length="320" mass="34755">MYIKRLIILFFLAIFLVGCSDQEVENSIDEKVKIGIMLSDVGLGDQSFSDLAFSGLIRARDELGIIFDYRELAETETYENGLRELIEQDNDIIIGLGFMVQEDLEKVAKDHPNQQFVLIDSESSLENVISVNFKADQGSYLAGIVAAFTTETNKLGFIGGEDNPIINDFEQGFSDGAKSINPDIEILSTYANNFGDDQLGASIAKEMIEEDADVLFAAAGFTGVGALTAAQANGVYAIGVDTDQYYYAEKAVITSVQKNLDVAIFQLAETLVNDGKLATENIVLGVSNEGVGLAPLRVIEYPESVTNRIESAKQELAKGN</sequence>
<reference evidence="8 9" key="1">
    <citation type="submission" date="2023-06" db="EMBL/GenBank/DDBJ databases">
        <title>Aquibacillus rhizosphaerae LR5S19.</title>
        <authorList>
            <person name="Sun J.-Q."/>
        </authorList>
    </citation>
    <scope>NUCLEOTIDE SEQUENCE [LARGE SCALE GENOMIC DNA]</scope>
    <source>
        <strain evidence="8 9">LR5S19</strain>
    </source>
</reference>
<comment type="similarity">
    <text evidence="2">Belongs to the BMP lipoprotein family.</text>
</comment>
<evidence type="ECO:0000256" key="3">
    <source>
        <dbReference type="ARBA" id="ARBA00022475"/>
    </source>
</evidence>
<dbReference type="RefSeq" id="WP_285933871.1">
    <property type="nucleotide sequence ID" value="NZ_JASTZU010000059.1"/>
</dbReference>
<evidence type="ECO:0000313" key="8">
    <source>
        <dbReference type="EMBL" id="MDL4842581.1"/>
    </source>
</evidence>
<dbReference type="Gene3D" id="3.40.50.2300">
    <property type="match status" value="2"/>
</dbReference>
<dbReference type="InterPro" id="IPR050957">
    <property type="entry name" value="BMP_lipoprotein"/>
</dbReference>
<comment type="caution">
    <text evidence="8">The sequence shown here is derived from an EMBL/GenBank/DDBJ whole genome shotgun (WGS) entry which is preliminary data.</text>
</comment>
<dbReference type="PANTHER" id="PTHR34296">
    <property type="entry name" value="TRANSCRIPTIONAL ACTIVATOR PROTEIN MED"/>
    <property type="match status" value="1"/>
</dbReference>
<dbReference type="InterPro" id="IPR003760">
    <property type="entry name" value="PnrA-like"/>
</dbReference>
<keyword evidence="6" id="KW-0449">Lipoprotein</keyword>
<dbReference type="PROSITE" id="PS51257">
    <property type="entry name" value="PROKAR_LIPOPROTEIN"/>
    <property type="match status" value="1"/>
</dbReference>
<proteinExistence type="inferred from homology"/>
<evidence type="ECO:0000259" key="7">
    <source>
        <dbReference type="Pfam" id="PF02608"/>
    </source>
</evidence>
<keyword evidence="9" id="KW-1185">Reference proteome</keyword>
<evidence type="ECO:0000256" key="6">
    <source>
        <dbReference type="ARBA" id="ARBA00023288"/>
    </source>
</evidence>